<keyword evidence="5" id="KW-1185">Reference proteome</keyword>
<feature type="compositionally biased region" description="Low complexity" evidence="2">
    <location>
        <begin position="1"/>
        <end position="19"/>
    </location>
</feature>
<feature type="coiled-coil region" evidence="1">
    <location>
        <begin position="380"/>
        <end position="421"/>
    </location>
</feature>
<sequence length="458" mass="52574">MSTNPQTTQPAPTDPTLPLVSPNDNSTLKHIPTPNGTMNRRIVSTPLPSLPPTTYALLLNRIDSIESTLKAEIGHLKTQLAEERGISAKLQSKVDQLEGDISGGRAETREEELLKERPEVSLRRVEELEKKGDGVACEALFCEENSKVLVGDRVSTLEDRYQLFESNLTAKVEEMKEKILKNIGDIEAIDSAIHTILRSHDIANLEGLTFKHKMDLFITHIYAQVEEEKRIGKTFSERMGDLEVSLEDETKEYHQGLDGCKKWVEDEMEKWKNEMNLVVEIHERRFNTMMNEVEGKAGMGLDMVKERSNDVVAMMEEFQVEARLTKEELENKQKEYLSTICDETSQAMKALNEREKVIQMDQDSFLKSMDEVRDEIRIWKEGMELDKKNVQEQREELKEKRDDYLREIRKAEDDMRNMIDRVEKGVGSGGSRRGDGKVCTVISWDHGGTEDWYSCEEK</sequence>
<dbReference type="VEuPathDB" id="FungiDB:I302_04627"/>
<protein>
    <submittedName>
        <fullName evidence="3">Uncharacterized protein</fullName>
    </submittedName>
</protein>
<evidence type="ECO:0000313" key="3">
    <source>
        <dbReference type="EMBL" id="OCF26936.1"/>
    </source>
</evidence>
<dbReference type="KEGG" id="kbi:30209026"/>
<proteinExistence type="predicted"/>
<dbReference type="Proteomes" id="UP000092730">
    <property type="component" value="Chromosome 1"/>
</dbReference>
<dbReference type="AlphaFoldDB" id="A0A1B9G7E4"/>
<gene>
    <name evidence="3" type="ORF">I302_04627</name>
    <name evidence="4" type="ORF">I302_101255</name>
</gene>
<dbReference type="GeneID" id="30209026"/>
<dbReference type="EMBL" id="KI894020">
    <property type="protein sequence ID" value="OCF26936.1"/>
    <property type="molecule type" value="Genomic_DNA"/>
</dbReference>
<feature type="compositionally biased region" description="Polar residues" evidence="2">
    <location>
        <begin position="22"/>
        <end position="38"/>
    </location>
</feature>
<reference evidence="4" key="2">
    <citation type="submission" date="2013-07" db="EMBL/GenBank/DDBJ databases">
        <authorList>
            <consortium name="The Broad Institute Genome Sequencing Platform"/>
            <person name="Cuomo C."/>
            <person name="Litvintseva A."/>
            <person name="Chen Y."/>
            <person name="Heitman J."/>
            <person name="Sun S."/>
            <person name="Springer D."/>
            <person name="Dromer F."/>
            <person name="Young S.K."/>
            <person name="Zeng Q."/>
            <person name="Gargeya S."/>
            <person name="Fitzgerald M."/>
            <person name="Abouelleil A."/>
            <person name="Alvarado L."/>
            <person name="Berlin A.M."/>
            <person name="Chapman S.B."/>
            <person name="Dewar J."/>
            <person name="Goldberg J."/>
            <person name="Griggs A."/>
            <person name="Gujja S."/>
            <person name="Hansen M."/>
            <person name="Howarth C."/>
            <person name="Imamovic A."/>
            <person name="Larimer J."/>
            <person name="McCowan C."/>
            <person name="Murphy C."/>
            <person name="Pearson M."/>
            <person name="Priest M."/>
            <person name="Roberts A."/>
            <person name="Saif S."/>
            <person name="Shea T."/>
            <person name="Sykes S."/>
            <person name="Wortman J."/>
            <person name="Nusbaum C."/>
            <person name="Birren B."/>
        </authorList>
    </citation>
    <scope>NUCLEOTIDE SEQUENCE</scope>
    <source>
        <strain evidence="4">CBS 10118</strain>
    </source>
</reference>
<organism evidence="3">
    <name type="scientific">Kwoniella bestiolae CBS 10118</name>
    <dbReference type="NCBI Taxonomy" id="1296100"/>
    <lineage>
        <taxon>Eukaryota</taxon>
        <taxon>Fungi</taxon>
        <taxon>Dikarya</taxon>
        <taxon>Basidiomycota</taxon>
        <taxon>Agaricomycotina</taxon>
        <taxon>Tremellomycetes</taxon>
        <taxon>Tremellales</taxon>
        <taxon>Cryptococcaceae</taxon>
        <taxon>Kwoniella</taxon>
    </lineage>
</organism>
<dbReference type="RefSeq" id="XP_019048006.1">
    <property type="nucleotide sequence ID" value="XM_019191258.1"/>
</dbReference>
<dbReference type="EMBL" id="CP144541">
    <property type="protein sequence ID" value="WVW79288.1"/>
    <property type="molecule type" value="Genomic_DNA"/>
</dbReference>
<evidence type="ECO:0000256" key="2">
    <source>
        <dbReference type="SAM" id="MobiDB-lite"/>
    </source>
</evidence>
<reference evidence="3" key="3">
    <citation type="submission" date="2014-01" db="EMBL/GenBank/DDBJ databases">
        <title>Evolution of pathogenesis and genome organization in the Tremellales.</title>
        <authorList>
            <person name="Cuomo C."/>
            <person name="Litvintseva A."/>
            <person name="Heitman J."/>
            <person name="Chen Y."/>
            <person name="Sun S."/>
            <person name="Springer D."/>
            <person name="Dromer F."/>
            <person name="Young S."/>
            <person name="Zeng Q."/>
            <person name="Chapman S."/>
            <person name="Gujja S."/>
            <person name="Saif S."/>
            <person name="Birren B."/>
        </authorList>
    </citation>
    <scope>NUCLEOTIDE SEQUENCE</scope>
    <source>
        <strain evidence="3">CBS 10118</strain>
    </source>
</reference>
<evidence type="ECO:0000256" key="1">
    <source>
        <dbReference type="SAM" id="Coils"/>
    </source>
</evidence>
<name>A0A1B9G7E4_9TREE</name>
<evidence type="ECO:0000313" key="4">
    <source>
        <dbReference type="EMBL" id="WVW79288.1"/>
    </source>
</evidence>
<accession>A0A1B9G7E4</accession>
<feature type="region of interest" description="Disordered" evidence="2">
    <location>
        <begin position="1"/>
        <end position="40"/>
    </location>
</feature>
<reference evidence="3" key="1">
    <citation type="submission" date="2013-07" db="EMBL/GenBank/DDBJ databases">
        <title>The Genome Sequence of Cryptococcus bestiolae CBS10118.</title>
        <authorList>
            <consortium name="The Broad Institute Genome Sequencing Platform"/>
            <person name="Cuomo C."/>
            <person name="Litvintseva A."/>
            <person name="Chen Y."/>
            <person name="Heitman J."/>
            <person name="Sun S."/>
            <person name="Springer D."/>
            <person name="Dromer F."/>
            <person name="Young S.K."/>
            <person name="Zeng Q."/>
            <person name="Gargeya S."/>
            <person name="Fitzgerald M."/>
            <person name="Abouelleil A."/>
            <person name="Alvarado L."/>
            <person name="Berlin A.M."/>
            <person name="Chapman S.B."/>
            <person name="Dewar J."/>
            <person name="Goldberg J."/>
            <person name="Griggs A."/>
            <person name="Gujja S."/>
            <person name="Hansen M."/>
            <person name="Howarth C."/>
            <person name="Imamovic A."/>
            <person name="Larimer J."/>
            <person name="McCowan C."/>
            <person name="Murphy C."/>
            <person name="Pearson M."/>
            <person name="Priest M."/>
            <person name="Roberts A."/>
            <person name="Saif S."/>
            <person name="Shea T."/>
            <person name="Sykes S."/>
            <person name="Wortman J."/>
            <person name="Nusbaum C."/>
            <person name="Birren B."/>
        </authorList>
    </citation>
    <scope>NUCLEOTIDE SEQUENCE [LARGE SCALE GENOMIC DNA]</scope>
    <source>
        <strain evidence="3">CBS 10118</strain>
    </source>
</reference>
<reference evidence="4" key="4">
    <citation type="submission" date="2024-02" db="EMBL/GenBank/DDBJ databases">
        <title>Comparative genomics of Cryptococcus and Kwoniella reveals pathogenesis evolution and contrasting modes of karyotype evolution via chromosome fusion or intercentromeric recombination.</title>
        <authorList>
            <person name="Coelho M.A."/>
            <person name="David-Palma M."/>
            <person name="Shea T."/>
            <person name="Bowers K."/>
            <person name="McGinley-Smith S."/>
            <person name="Mohammad A.W."/>
            <person name="Gnirke A."/>
            <person name="Yurkov A.M."/>
            <person name="Nowrousian M."/>
            <person name="Sun S."/>
            <person name="Cuomo C.A."/>
            <person name="Heitman J."/>
        </authorList>
    </citation>
    <scope>NUCLEOTIDE SEQUENCE</scope>
    <source>
        <strain evidence="4">CBS 10118</strain>
    </source>
</reference>
<keyword evidence="1" id="KW-0175">Coiled coil</keyword>
<evidence type="ECO:0000313" key="5">
    <source>
        <dbReference type="Proteomes" id="UP000092730"/>
    </source>
</evidence>